<dbReference type="GO" id="GO:0005886">
    <property type="term" value="C:plasma membrane"/>
    <property type="evidence" value="ECO:0007669"/>
    <property type="project" value="UniProtKB-SubCell"/>
</dbReference>
<dbReference type="OrthoDB" id="9797391at2"/>
<proteinExistence type="inferred from homology"/>
<dbReference type="InterPro" id="IPR029044">
    <property type="entry name" value="Nucleotide-diphossugar_trans"/>
</dbReference>
<reference evidence="11 12" key="1">
    <citation type="submission" date="2016-10" db="EMBL/GenBank/DDBJ databases">
        <authorList>
            <person name="de Groot N.N."/>
        </authorList>
    </citation>
    <scope>NUCLEOTIDE SEQUENCE [LARGE SCALE GENOMIC DNA]</scope>
    <source>
        <strain evidence="11 12">MON 2.2</strain>
    </source>
</reference>
<evidence type="ECO:0000313" key="12">
    <source>
        <dbReference type="Proteomes" id="UP000198546"/>
    </source>
</evidence>
<evidence type="ECO:0000256" key="1">
    <source>
        <dbReference type="ARBA" id="ARBA00004236"/>
    </source>
</evidence>
<comment type="similarity">
    <text evidence="8">Belongs to the glycosyltransferase 2 family. CrtQ subfamily.</text>
</comment>
<comment type="function">
    <text evidence="6">Catalyzes the glycosylation of 4,4'-diaponeurosporenoate, i.e. the esterification of glucose at the C1'' position with the carboxyl group of 4,4'-diaponeurosporenic acid, to form glycosyl-4,4'-diaponeurosporenoate. This is a step in the biosynthesis of staphyloxanthin, an orange pigment present in most staphylococci strains.</text>
</comment>
<evidence type="ECO:0000256" key="7">
    <source>
        <dbReference type="ARBA" id="ARBA00037904"/>
    </source>
</evidence>
<evidence type="ECO:0000256" key="2">
    <source>
        <dbReference type="ARBA" id="ARBA00022475"/>
    </source>
</evidence>
<dbReference type="GO" id="GO:0016757">
    <property type="term" value="F:glycosyltransferase activity"/>
    <property type="evidence" value="ECO:0007669"/>
    <property type="project" value="UniProtKB-KW"/>
</dbReference>
<keyword evidence="12" id="KW-1185">Reference proteome</keyword>
<gene>
    <name evidence="11" type="ORF">SAMN04489747_0630</name>
</gene>
<keyword evidence="3" id="KW-0328">Glycosyltransferase</keyword>
<dbReference type="PANTHER" id="PTHR43646:SF2">
    <property type="entry name" value="GLYCOSYLTRANSFERASE 2-LIKE DOMAIN-CONTAINING PROTEIN"/>
    <property type="match status" value="1"/>
</dbReference>
<feature type="domain" description="Glycosyltransferase 2-like" evidence="10">
    <location>
        <begin position="10"/>
        <end position="163"/>
    </location>
</feature>
<dbReference type="STRING" id="675864.SAMN04489747_0630"/>
<evidence type="ECO:0000256" key="8">
    <source>
        <dbReference type="ARBA" id="ARBA00038120"/>
    </source>
</evidence>
<keyword evidence="5" id="KW-0472">Membrane</keyword>
<evidence type="ECO:0000259" key="10">
    <source>
        <dbReference type="Pfam" id="PF00535"/>
    </source>
</evidence>
<comment type="pathway">
    <text evidence="7">Carotenoid biosynthesis; staphyloxanthin biosynthesis; staphyloxanthin from farnesyl diphosphate: step 4/5.</text>
</comment>
<evidence type="ECO:0000256" key="9">
    <source>
        <dbReference type="ARBA" id="ARBA00040345"/>
    </source>
</evidence>
<dbReference type="EMBL" id="LT629688">
    <property type="protein sequence ID" value="SDD29022.1"/>
    <property type="molecule type" value="Genomic_DNA"/>
</dbReference>
<comment type="subcellular location">
    <subcellularLocation>
        <location evidence="1">Cell membrane</location>
    </subcellularLocation>
</comment>
<evidence type="ECO:0000256" key="5">
    <source>
        <dbReference type="ARBA" id="ARBA00023136"/>
    </source>
</evidence>
<protein>
    <recommendedName>
        <fullName evidence="9">4,4'-diaponeurosporenoate glycosyltransferase</fullName>
    </recommendedName>
</protein>
<accession>A0A1G6TIM0</accession>
<dbReference type="Pfam" id="PF00535">
    <property type="entry name" value="Glycos_transf_2"/>
    <property type="match status" value="1"/>
</dbReference>
<dbReference type="RefSeq" id="WP_090590553.1">
    <property type="nucleotide sequence ID" value="NZ_LT629688.1"/>
</dbReference>
<evidence type="ECO:0000256" key="4">
    <source>
        <dbReference type="ARBA" id="ARBA00022679"/>
    </source>
</evidence>
<dbReference type="Proteomes" id="UP000198546">
    <property type="component" value="Chromosome i"/>
</dbReference>
<dbReference type="SUPFAM" id="SSF53448">
    <property type="entry name" value="Nucleotide-diphospho-sugar transferases"/>
    <property type="match status" value="1"/>
</dbReference>
<evidence type="ECO:0000256" key="6">
    <source>
        <dbReference type="ARBA" id="ARBA00037281"/>
    </source>
</evidence>
<dbReference type="CDD" id="cd00761">
    <property type="entry name" value="Glyco_tranf_GTA_type"/>
    <property type="match status" value="1"/>
</dbReference>
<keyword evidence="2" id="KW-1003">Cell membrane</keyword>
<evidence type="ECO:0000313" key="11">
    <source>
        <dbReference type="EMBL" id="SDD29022.1"/>
    </source>
</evidence>
<sequence>MSGRSAPRFSVVVPALDEGDHLAATLASLQAQDFAGGVELLVVDNGSTDDTVAVAERAGVRVVHEGRRGVCAARQRGVEEARGELVVSTDADTLHPRDWLSRLDEAFREHPGVVAVAGPCRYLDPPWWAAVMPPVGFALVAAVHALTGRVTYLTATNVAYRREGFPGYDVTLTQGGDEVDLLRRLRRVGTVHWDGRNPVHTSSRRMDQGLAHTVVVSYGYYYALASVVNRAAGRRVIGVAPAVRPADRELVRRRRRRWRAVPLALLAVAVLGDLGRRRRRQGGRAARGPE</sequence>
<name>A0A1G6TIM0_9ACTN</name>
<keyword evidence="4 11" id="KW-0808">Transferase</keyword>
<dbReference type="PANTHER" id="PTHR43646">
    <property type="entry name" value="GLYCOSYLTRANSFERASE"/>
    <property type="match status" value="1"/>
</dbReference>
<dbReference type="AlphaFoldDB" id="A0A1G6TIM0"/>
<evidence type="ECO:0000256" key="3">
    <source>
        <dbReference type="ARBA" id="ARBA00022676"/>
    </source>
</evidence>
<dbReference type="InterPro" id="IPR001173">
    <property type="entry name" value="Glyco_trans_2-like"/>
</dbReference>
<dbReference type="Gene3D" id="3.90.550.10">
    <property type="entry name" value="Spore Coat Polysaccharide Biosynthesis Protein SpsA, Chain A"/>
    <property type="match status" value="1"/>
</dbReference>
<organism evidence="11 12">
    <name type="scientific">Auraticoccus monumenti</name>
    <dbReference type="NCBI Taxonomy" id="675864"/>
    <lineage>
        <taxon>Bacteria</taxon>
        <taxon>Bacillati</taxon>
        <taxon>Actinomycetota</taxon>
        <taxon>Actinomycetes</taxon>
        <taxon>Propionibacteriales</taxon>
        <taxon>Propionibacteriaceae</taxon>
        <taxon>Auraticoccus</taxon>
    </lineage>
</organism>